<dbReference type="SUPFAM" id="SSF54160">
    <property type="entry name" value="Chromo domain-like"/>
    <property type="match status" value="1"/>
</dbReference>
<dbReference type="Proteomes" id="UP001457282">
    <property type="component" value="Unassembled WGS sequence"/>
</dbReference>
<reference evidence="2 3" key="1">
    <citation type="journal article" date="2023" name="G3 (Bethesda)">
        <title>A chromosome-length genome assembly and annotation of blackberry (Rubus argutus, cv. 'Hillquist').</title>
        <authorList>
            <person name="Bruna T."/>
            <person name="Aryal R."/>
            <person name="Dudchenko O."/>
            <person name="Sargent D.J."/>
            <person name="Mead D."/>
            <person name="Buti M."/>
            <person name="Cavallini A."/>
            <person name="Hytonen T."/>
            <person name="Andres J."/>
            <person name="Pham M."/>
            <person name="Weisz D."/>
            <person name="Mascagni F."/>
            <person name="Usai G."/>
            <person name="Natali L."/>
            <person name="Bassil N."/>
            <person name="Fernandez G.E."/>
            <person name="Lomsadze A."/>
            <person name="Armour M."/>
            <person name="Olukolu B."/>
            <person name="Poorten T."/>
            <person name="Britton C."/>
            <person name="Davik J."/>
            <person name="Ashrafi H."/>
            <person name="Aiden E.L."/>
            <person name="Borodovsky M."/>
            <person name="Worthington M."/>
        </authorList>
    </citation>
    <scope>NUCLEOTIDE SEQUENCE [LARGE SCALE GENOMIC DNA]</scope>
    <source>
        <strain evidence="2">PI 553951</strain>
    </source>
</reference>
<comment type="caution">
    <text evidence="2">The sequence shown here is derived from an EMBL/GenBank/DDBJ whole genome shotgun (WGS) entry which is preliminary data.</text>
</comment>
<dbReference type="InterPro" id="IPR016197">
    <property type="entry name" value="Chromo-like_dom_sf"/>
</dbReference>
<proteinExistence type="predicted"/>
<gene>
    <name evidence="2" type="ORF">M0R45_016028</name>
</gene>
<dbReference type="PANTHER" id="PTHR46148">
    <property type="entry name" value="CHROMO DOMAIN-CONTAINING PROTEIN"/>
    <property type="match status" value="1"/>
</dbReference>
<dbReference type="EMBL" id="JBEDUW010000003">
    <property type="protein sequence ID" value="KAK9939330.1"/>
    <property type="molecule type" value="Genomic_DNA"/>
</dbReference>
<sequence length="205" mass="23927">MTPFQALYGYKPPRVELYLPGSTAVHEVDCQLQDRDSLLALLKKNLHKSQERTKLFHDRRHTERAFEVGDWVYLKLQSYKQQSVEERVVHKLSAKYFRPFEILEKIGTVAYKLKLPPSAKIHPVFHVSLLKKKVGSNVVINPHLPPVIDPKNPHWYPAKVLDRMLVKRGGKASAKWLIQWMGAPVEDATWEFVDDIRMRYLDFDV</sequence>
<accession>A0AAW1XTV1</accession>
<dbReference type="PANTHER" id="PTHR46148:SF52">
    <property type="entry name" value="OS04G0603800 PROTEIN"/>
    <property type="match status" value="1"/>
</dbReference>
<evidence type="ECO:0000313" key="3">
    <source>
        <dbReference type="Proteomes" id="UP001457282"/>
    </source>
</evidence>
<evidence type="ECO:0000313" key="2">
    <source>
        <dbReference type="EMBL" id="KAK9939330.1"/>
    </source>
</evidence>
<dbReference type="Pfam" id="PF24626">
    <property type="entry name" value="SH3_Tf2-1"/>
    <property type="match status" value="1"/>
</dbReference>
<keyword evidence="3" id="KW-1185">Reference proteome</keyword>
<dbReference type="AlphaFoldDB" id="A0AAW1XTV1"/>
<dbReference type="InterPro" id="IPR056924">
    <property type="entry name" value="SH3_Tf2-1"/>
</dbReference>
<organism evidence="2 3">
    <name type="scientific">Rubus argutus</name>
    <name type="common">Southern blackberry</name>
    <dbReference type="NCBI Taxonomy" id="59490"/>
    <lineage>
        <taxon>Eukaryota</taxon>
        <taxon>Viridiplantae</taxon>
        <taxon>Streptophyta</taxon>
        <taxon>Embryophyta</taxon>
        <taxon>Tracheophyta</taxon>
        <taxon>Spermatophyta</taxon>
        <taxon>Magnoliopsida</taxon>
        <taxon>eudicotyledons</taxon>
        <taxon>Gunneridae</taxon>
        <taxon>Pentapetalae</taxon>
        <taxon>rosids</taxon>
        <taxon>fabids</taxon>
        <taxon>Rosales</taxon>
        <taxon>Rosaceae</taxon>
        <taxon>Rosoideae</taxon>
        <taxon>Rosoideae incertae sedis</taxon>
        <taxon>Rubus</taxon>
    </lineage>
</organism>
<evidence type="ECO:0000259" key="1">
    <source>
        <dbReference type="Pfam" id="PF24626"/>
    </source>
</evidence>
<feature type="domain" description="Tf2-1-like SH3-like" evidence="1">
    <location>
        <begin position="69"/>
        <end position="133"/>
    </location>
</feature>
<protein>
    <recommendedName>
        <fullName evidence="1">Tf2-1-like SH3-like domain-containing protein</fullName>
    </recommendedName>
</protein>
<name>A0AAW1XTV1_RUBAR</name>